<sequence length="300" mass="31946">MVSRCPSLHEGCSLAVSSSVGLFSRGAWCRHPSVVSVTRSLVPSVVAPEYVVSLTSWSVRGAGWFCLWALDQVEVASFPAGSECVVAVTGCTCFERGCCFARAVVGFFVDLGVREGVSRRLRAPTCGVAFTGAGLWSAEPVEGVLVLLVVPLLLGCVLVGCPLLVGVCPYWMSPCCWGVCLALRACALLGTVLFSVVVVARAKQMLVCCVAPLVECCDTYLWLLSALCWLVVDPGEVLPEFFSASSGGGEVFPRTLLCSFLVVAVLPSGLSLPELLVVVLVRFALRTVLACFYQLLCYLR</sequence>
<dbReference type="AlphaFoldDB" id="A0A843WWT7"/>
<evidence type="ECO:0000256" key="1">
    <source>
        <dbReference type="SAM" id="Phobius"/>
    </source>
</evidence>
<reference evidence="2" key="1">
    <citation type="submission" date="2017-07" db="EMBL/GenBank/DDBJ databases">
        <title>Taro Niue Genome Assembly and Annotation.</title>
        <authorList>
            <person name="Atibalentja N."/>
            <person name="Keating K."/>
            <person name="Fields C.J."/>
        </authorList>
    </citation>
    <scope>NUCLEOTIDE SEQUENCE</scope>
    <source>
        <strain evidence="2">Niue_2</strain>
        <tissue evidence="2">Leaf</tissue>
    </source>
</reference>
<keyword evidence="1" id="KW-1133">Transmembrane helix</keyword>
<feature type="transmembrane region" description="Helical" evidence="1">
    <location>
        <begin position="144"/>
        <end position="165"/>
    </location>
</feature>
<feature type="transmembrane region" description="Helical" evidence="1">
    <location>
        <begin position="220"/>
        <end position="239"/>
    </location>
</feature>
<evidence type="ECO:0000313" key="2">
    <source>
        <dbReference type="EMBL" id="MQM12607.1"/>
    </source>
</evidence>
<comment type="caution">
    <text evidence="2">The sequence shown here is derived from an EMBL/GenBank/DDBJ whole genome shotgun (WGS) entry which is preliminary data.</text>
</comment>
<feature type="transmembrane region" description="Helical" evidence="1">
    <location>
        <begin position="251"/>
        <end position="270"/>
    </location>
</feature>
<protein>
    <submittedName>
        <fullName evidence="2">Uncharacterized protein</fullName>
    </submittedName>
</protein>
<evidence type="ECO:0000313" key="3">
    <source>
        <dbReference type="Proteomes" id="UP000652761"/>
    </source>
</evidence>
<dbReference type="EMBL" id="NMUH01005376">
    <property type="protein sequence ID" value="MQM12607.1"/>
    <property type="molecule type" value="Genomic_DNA"/>
</dbReference>
<gene>
    <name evidence="2" type="ORF">Taro_045528</name>
</gene>
<dbReference type="Proteomes" id="UP000652761">
    <property type="component" value="Unassembled WGS sequence"/>
</dbReference>
<feature type="non-terminal residue" evidence="2">
    <location>
        <position position="300"/>
    </location>
</feature>
<keyword evidence="3" id="KW-1185">Reference proteome</keyword>
<keyword evidence="1" id="KW-0812">Transmembrane</keyword>
<keyword evidence="1" id="KW-0472">Membrane</keyword>
<proteinExistence type="predicted"/>
<name>A0A843WWT7_COLES</name>
<organism evidence="2 3">
    <name type="scientific">Colocasia esculenta</name>
    <name type="common">Wild taro</name>
    <name type="synonym">Arum esculentum</name>
    <dbReference type="NCBI Taxonomy" id="4460"/>
    <lineage>
        <taxon>Eukaryota</taxon>
        <taxon>Viridiplantae</taxon>
        <taxon>Streptophyta</taxon>
        <taxon>Embryophyta</taxon>
        <taxon>Tracheophyta</taxon>
        <taxon>Spermatophyta</taxon>
        <taxon>Magnoliopsida</taxon>
        <taxon>Liliopsida</taxon>
        <taxon>Araceae</taxon>
        <taxon>Aroideae</taxon>
        <taxon>Colocasieae</taxon>
        <taxon>Colocasia</taxon>
    </lineage>
</organism>
<feature type="transmembrane region" description="Helical" evidence="1">
    <location>
        <begin position="177"/>
        <end position="200"/>
    </location>
</feature>
<accession>A0A843WWT7</accession>